<name>A0ABT8EK11_9BURK</name>
<dbReference type="RefSeq" id="WP_266124281.1">
    <property type="nucleotide sequence ID" value="NZ_JAJHNU010000002.1"/>
</dbReference>
<dbReference type="EMBL" id="JAJHNU010000002">
    <property type="protein sequence ID" value="MDN4121611.1"/>
    <property type="molecule type" value="Genomic_DNA"/>
</dbReference>
<protein>
    <submittedName>
        <fullName evidence="1">Uncharacterized protein</fullName>
    </submittedName>
</protein>
<keyword evidence="2" id="KW-1185">Reference proteome</keyword>
<gene>
    <name evidence="1" type="ORF">LMS43_09950</name>
</gene>
<organism evidence="1 2">
    <name type="scientific">Alcaligenes endophyticus</name>
    <dbReference type="NCBI Taxonomy" id="1929088"/>
    <lineage>
        <taxon>Bacteria</taxon>
        <taxon>Pseudomonadati</taxon>
        <taxon>Pseudomonadota</taxon>
        <taxon>Betaproteobacteria</taxon>
        <taxon>Burkholderiales</taxon>
        <taxon>Alcaligenaceae</taxon>
        <taxon>Alcaligenes</taxon>
    </lineage>
</organism>
<sequence>MSTKNTLAYHDSNDDTPSWHLYEDVFDEEAVYLSLEGVAIELTAREAGSSTITLRLPQKTATQLGLLTENRKLTVKKSE</sequence>
<proteinExistence type="predicted"/>
<comment type="caution">
    <text evidence="1">The sequence shown here is derived from an EMBL/GenBank/DDBJ whole genome shotgun (WGS) entry which is preliminary data.</text>
</comment>
<reference evidence="1" key="1">
    <citation type="submission" date="2021-11" db="EMBL/GenBank/DDBJ databases">
        <title>Draft genome sequence of Alcaligenes endophyticus type strain CCUG 75668T.</title>
        <authorList>
            <person name="Salva-Serra F."/>
            <person name="Duran R.E."/>
            <person name="Seeger M."/>
            <person name="Moore E.R.B."/>
            <person name="Jaen-Luchoro D."/>
        </authorList>
    </citation>
    <scope>NUCLEOTIDE SEQUENCE</scope>
    <source>
        <strain evidence="1">CCUG 75668</strain>
    </source>
</reference>
<accession>A0ABT8EK11</accession>
<evidence type="ECO:0000313" key="1">
    <source>
        <dbReference type="EMBL" id="MDN4121611.1"/>
    </source>
</evidence>
<dbReference type="Proteomes" id="UP001168613">
    <property type="component" value="Unassembled WGS sequence"/>
</dbReference>
<evidence type="ECO:0000313" key="2">
    <source>
        <dbReference type="Proteomes" id="UP001168613"/>
    </source>
</evidence>